<gene>
    <name evidence="1" type="ORF">K469DRAFT_348786</name>
</gene>
<organism evidence="1 2">
    <name type="scientific">Zopfia rhizophila CBS 207.26</name>
    <dbReference type="NCBI Taxonomy" id="1314779"/>
    <lineage>
        <taxon>Eukaryota</taxon>
        <taxon>Fungi</taxon>
        <taxon>Dikarya</taxon>
        <taxon>Ascomycota</taxon>
        <taxon>Pezizomycotina</taxon>
        <taxon>Dothideomycetes</taxon>
        <taxon>Dothideomycetes incertae sedis</taxon>
        <taxon>Zopfiaceae</taxon>
        <taxon>Zopfia</taxon>
    </lineage>
</organism>
<evidence type="ECO:0000313" key="1">
    <source>
        <dbReference type="EMBL" id="KAF2177981.1"/>
    </source>
</evidence>
<dbReference type="AlphaFoldDB" id="A0A6A6DES6"/>
<accession>A0A6A6DES6</accession>
<proteinExistence type="predicted"/>
<keyword evidence="2" id="KW-1185">Reference proteome</keyword>
<dbReference type="EMBL" id="ML994680">
    <property type="protein sequence ID" value="KAF2177981.1"/>
    <property type="molecule type" value="Genomic_DNA"/>
</dbReference>
<reference evidence="1" key="1">
    <citation type="journal article" date="2020" name="Stud. Mycol.">
        <title>101 Dothideomycetes genomes: a test case for predicting lifestyles and emergence of pathogens.</title>
        <authorList>
            <person name="Haridas S."/>
            <person name="Albert R."/>
            <person name="Binder M."/>
            <person name="Bloem J."/>
            <person name="Labutti K."/>
            <person name="Salamov A."/>
            <person name="Andreopoulos B."/>
            <person name="Baker S."/>
            <person name="Barry K."/>
            <person name="Bills G."/>
            <person name="Bluhm B."/>
            <person name="Cannon C."/>
            <person name="Castanera R."/>
            <person name="Culley D."/>
            <person name="Daum C."/>
            <person name="Ezra D."/>
            <person name="Gonzalez J."/>
            <person name="Henrissat B."/>
            <person name="Kuo A."/>
            <person name="Liang C."/>
            <person name="Lipzen A."/>
            <person name="Lutzoni F."/>
            <person name="Magnuson J."/>
            <person name="Mondo S."/>
            <person name="Nolan M."/>
            <person name="Ohm R."/>
            <person name="Pangilinan J."/>
            <person name="Park H.-J."/>
            <person name="Ramirez L."/>
            <person name="Alfaro M."/>
            <person name="Sun H."/>
            <person name="Tritt A."/>
            <person name="Yoshinaga Y."/>
            <person name="Zwiers L.-H."/>
            <person name="Turgeon B."/>
            <person name="Goodwin S."/>
            <person name="Spatafora J."/>
            <person name="Crous P."/>
            <person name="Grigoriev I."/>
        </authorList>
    </citation>
    <scope>NUCLEOTIDE SEQUENCE</scope>
    <source>
        <strain evidence="1">CBS 207.26</strain>
    </source>
</reference>
<evidence type="ECO:0000313" key="2">
    <source>
        <dbReference type="Proteomes" id="UP000800200"/>
    </source>
</evidence>
<name>A0A6A6DES6_9PEZI</name>
<dbReference type="Proteomes" id="UP000800200">
    <property type="component" value="Unassembled WGS sequence"/>
</dbReference>
<protein>
    <submittedName>
        <fullName evidence="1">Uncharacterized protein</fullName>
    </submittedName>
</protein>
<sequence>MLKTTREVPDKLTVARPLRNNNLDPSARGHHSITSVGALEIGQGNFELFCRLGHLTFLLPCIRFPIKKLPLLREQASRLPVKDADNSKRIQVNKDVLAVQVGMTKGVFIRILDHRWPDPFLFPVPQAMRGDHRKLQVRTTHKIAAYTPELRYDSCHRATFEGRKKMERTLLIDN</sequence>